<feature type="domain" description="Apple" evidence="1">
    <location>
        <begin position="14"/>
        <end position="72"/>
    </location>
</feature>
<evidence type="ECO:0000313" key="3">
    <source>
        <dbReference type="Proteomes" id="UP001217089"/>
    </source>
</evidence>
<dbReference type="Gene3D" id="3.50.4.10">
    <property type="entry name" value="Hepatocyte Growth Factor"/>
    <property type="match status" value="1"/>
</dbReference>
<evidence type="ECO:0000259" key="1">
    <source>
        <dbReference type="Pfam" id="PF00024"/>
    </source>
</evidence>
<dbReference type="EMBL" id="JARBDR010000813">
    <property type="protein sequence ID" value="KAJ8306412.1"/>
    <property type="molecule type" value="Genomic_DNA"/>
</dbReference>
<dbReference type="Proteomes" id="UP001217089">
    <property type="component" value="Unassembled WGS sequence"/>
</dbReference>
<sequence length="114" mass="13764">MKHLYGRVLKWHVIQEFSTKFQVTQCAMECFRMPNCKSFNFEKRHKLCQLNNATHVDFPQHFYHENQQEVEYHLKEAFSIQDEKVKLEDICPQIVFLHRCAYFSVAFLTRCSKS</sequence>
<proteinExistence type="predicted"/>
<evidence type="ECO:0000313" key="2">
    <source>
        <dbReference type="EMBL" id="KAJ8306412.1"/>
    </source>
</evidence>
<comment type="caution">
    <text evidence="2">The sequence shown here is derived from an EMBL/GenBank/DDBJ whole genome shotgun (WGS) entry which is preliminary data.</text>
</comment>
<gene>
    <name evidence="2" type="ORF">KUTeg_016957</name>
</gene>
<organism evidence="2 3">
    <name type="scientific">Tegillarca granosa</name>
    <name type="common">Malaysian cockle</name>
    <name type="synonym">Anadara granosa</name>
    <dbReference type="NCBI Taxonomy" id="220873"/>
    <lineage>
        <taxon>Eukaryota</taxon>
        <taxon>Metazoa</taxon>
        <taxon>Spiralia</taxon>
        <taxon>Lophotrochozoa</taxon>
        <taxon>Mollusca</taxon>
        <taxon>Bivalvia</taxon>
        <taxon>Autobranchia</taxon>
        <taxon>Pteriomorphia</taxon>
        <taxon>Arcoida</taxon>
        <taxon>Arcoidea</taxon>
        <taxon>Arcidae</taxon>
        <taxon>Tegillarca</taxon>
    </lineage>
</organism>
<keyword evidence="3" id="KW-1185">Reference proteome</keyword>
<accession>A0ABQ9EMC4</accession>
<dbReference type="InterPro" id="IPR003609">
    <property type="entry name" value="Pan_app"/>
</dbReference>
<protein>
    <recommendedName>
        <fullName evidence="1">Apple domain-containing protein</fullName>
    </recommendedName>
</protein>
<reference evidence="2 3" key="1">
    <citation type="submission" date="2022-12" db="EMBL/GenBank/DDBJ databases">
        <title>Chromosome-level genome of Tegillarca granosa.</title>
        <authorList>
            <person name="Kim J."/>
        </authorList>
    </citation>
    <scope>NUCLEOTIDE SEQUENCE [LARGE SCALE GENOMIC DNA]</scope>
    <source>
        <strain evidence="2">Teg-2019</strain>
        <tissue evidence="2">Adductor muscle</tissue>
    </source>
</reference>
<name>A0ABQ9EMC4_TEGGR</name>
<dbReference type="Pfam" id="PF00024">
    <property type="entry name" value="PAN_1"/>
    <property type="match status" value="1"/>
</dbReference>
<dbReference type="SUPFAM" id="SSF57414">
    <property type="entry name" value="Hairpin loop containing domain-like"/>
    <property type="match status" value="1"/>
</dbReference>